<dbReference type="PANTHER" id="PTHR13480:SF0">
    <property type="entry name" value="E3 UBIQUITIN-PROTEIN LIGASE HAKAI"/>
    <property type="match status" value="1"/>
</dbReference>
<evidence type="ECO:0000256" key="9">
    <source>
        <dbReference type="ARBA" id="ARBA00023242"/>
    </source>
</evidence>
<keyword evidence="9" id="KW-0539">Nucleus</keyword>
<name>A0AAV5IVU9_9ROSI</name>
<dbReference type="PANTHER" id="PTHR13480">
    <property type="entry name" value="E3 UBIQUITIN-PROTEIN LIGASE HAKAI-RELATED"/>
    <property type="match status" value="1"/>
</dbReference>
<evidence type="ECO:0000256" key="10">
    <source>
        <dbReference type="ARBA" id="ARBA00038499"/>
    </source>
</evidence>
<dbReference type="AlphaFoldDB" id="A0AAV5IVU9"/>
<dbReference type="PROSITE" id="PS50157">
    <property type="entry name" value="ZINC_FINGER_C2H2_2"/>
    <property type="match status" value="1"/>
</dbReference>
<feature type="compositionally biased region" description="Basic and acidic residues" evidence="12">
    <location>
        <begin position="196"/>
        <end position="207"/>
    </location>
</feature>
<evidence type="ECO:0000256" key="12">
    <source>
        <dbReference type="SAM" id="MobiDB-lite"/>
    </source>
</evidence>
<dbReference type="CDD" id="cd16508">
    <property type="entry name" value="RING-HC_HAKAI-like"/>
    <property type="match status" value="1"/>
</dbReference>
<evidence type="ECO:0000259" key="13">
    <source>
        <dbReference type="PROSITE" id="PS50157"/>
    </source>
</evidence>
<evidence type="ECO:0000256" key="4">
    <source>
        <dbReference type="ARBA" id="ARBA00022679"/>
    </source>
</evidence>
<evidence type="ECO:0000313" key="15">
    <source>
        <dbReference type="Proteomes" id="UP001054252"/>
    </source>
</evidence>
<dbReference type="InterPro" id="IPR040380">
    <property type="entry name" value="HAKAI-like_RING-HC"/>
</dbReference>
<dbReference type="GO" id="GO:0030155">
    <property type="term" value="P:regulation of cell adhesion"/>
    <property type="evidence" value="ECO:0007669"/>
    <property type="project" value="TreeGrafter"/>
</dbReference>
<proteinExistence type="inferred from homology"/>
<feature type="compositionally biased region" description="Polar residues" evidence="12">
    <location>
        <begin position="252"/>
        <end position="273"/>
    </location>
</feature>
<dbReference type="InterPro" id="IPR040383">
    <property type="entry name" value="HAKAI/CBLL2"/>
</dbReference>
<protein>
    <recommendedName>
        <fullName evidence="3">RING-type E3 ubiquitin transferase</fullName>
        <ecNumber evidence="3">2.3.2.27</ecNumber>
    </recommendedName>
</protein>
<comment type="caution">
    <text evidence="14">The sequence shown here is derived from an EMBL/GenBank/DDBJ whole genome shotgun (WGS) entry which is preliminary data.</text>
</comment>
<dbReference type="EC" id="2.3.2.27" evidence="3"/>
<feature type="domain" description="C2H2-type" evidence="13">
    <location>
        <begin position="123"/>
        <end position="148"/>
    </location>
</feature>
<feature type="compositionally biased region" description="Polar residues" evidence="12">
    <location>
        <begin position="166"/>
        <end position="178"/>
    </location>
</feature>
<evidence type="ECO:0000256" key="8">
    <source>
        <dbReference type="ARBA" id="ARBA00022833"/>
    </source>
</evidence>
<evidence type="ECO:0000313" key="14">
    <source>
        <dbReference type="EMBL" id="GKV05961.1"/>
    </source>
</evidence>
<dbReference type="EMBL" id="BPVZ01000024">
    <property type="protein sequence ID" value="GKV05961.1"/>
    <property type="molecule type" value="Genomic_DNA"/>
</dbReference>
<keyword evidence="7" id="KW-0833">Ubl conjugation pathway</keyword>
<dbReference type="GO" id="GO:0016567">
    <property type="term" value="P:protein ubiquitination"/>
    <property type="evidence" value="ECO:0007669"/>
    <property type="project" value="InterPro"/>
</dbReference>
<evidence type="ECO:0000256" key="5">
    <source>
        <dbReference type="ARBA" id="ARBA00022723"/>
    </source>
</evidence>
<accession>A0AAV5IVU9</accession>
<keyword evidence="5" id="KW-0479">Metal-binding</keyword>
<keyword evidence="15" id="KW-1185">Reference proteome</keyword>
<dbReference type="InterPro" id="IPR017907">
    <property type="entry name" value="Znf_RING_CS"/>
</dbReference>
<dbReference type="PROSITE" id="PS00028">
    <property type="entry name" value="ZINC_FINGER_C2H2_1"/>
    <property type="match status" value="1"/>
</dbReference>
<comment type="subcellular location">
    <subcellularLocation>
        <location evidence="2">Nucleus</location>
    </subcellularLocation>
</comment>
<dbReference type="GO" id="GO:0061630">
    <property type="term" value="F:ubiquitin protein ligase activity"/>
    <property type="evidence" value="ECO:0007669"/>
    <property type="project" value="UniProtKB-EC"/>
</dbReference>
<dbReference type="Gene3D" id="3.30.40.10">
    <property type="entry name" value="Zinc/RING finger domain, C3HC4 (zinc finger)"/>
    <property type="match status" value="1"/>
</dbReference>
<dbReference type="GO" id="GO:0008270">
    <property type="term" value="F:zinc ion binding"/>
    <property type="evidence" value="ECO:0007669"/>
    <property type="project" value="UniProtKB-KW"/>
</dbReference>
<dbReference type="FunFam" id="3.30.40.10:FF:000280">
    <property type="entry name" value="E3 ubiquitin-protein ligase Hakai"/>
    <property type="match status" value="1"/>
</dbReference>
<evidence type="ECO:0000256" key="6">
    <source>
        <dbReference type="ARBA" id="ARBA00022771"/>
    </source>
</evidence>
<comment type="catalytic activity">
    <reaction evidence="1">
        <text>S-ubiquitinyl-[E2 ubiquitin-conjugating enzyme]-L-cysteine + [acceptor protein]-L-lysine = [E2 ubiquitin-conjugating enzyme]-L-cysteine + N(6)-ubiquitinyl-[acceptor protein]-L-lysine.</text>
        <dbReference type="EC" id="2.3.2.27"/>
    </reaction>
</comment>
<feature type="region of interest" description="Disordered" evidence="12">
    <location>
        <begin position="428"/>
        <end position="486"/>
    </location>
</feature>
<dbReference type="Proteomes" id="UP001054252">
    <property type="component" value="Unassembled WGS sequence"/>
</dbReference>
<comment type="similarity">
    <text evidence="10">Belongs to the Hakai family.</text>
</comment>
<evidence type="ECO:0000256" key="11">
    <source>
        <dbReference type="PROSITE-ProRule" id="PRU00042"/>
    </source>
</evidence>
<keyword evidence="8" id="KW-0862">Zinc</keyword>
<evidence type="ECO:0000256" key="7">
    <source>
        <dbReference type="ARBA" id="ARBA00022786"/>
    </source>
</evidence>
<gene>
    <name evidence="14" type="ORF">SLEP1_g17907</name>
</gene>
<dbReference type="GO" id="GO:0005634">
    <property type="term" value="C:nucleus"/>
    <property type="evidence" value="ECO:0007669"/>
    <property type="project" value="UniProtKB-SubCell"/>
</dbReference>
<keyword evidence="6 11" id="KW-0863">Zinc-finger</keyword>
<feature type="region of interest" description="Disordered" evidence="12">
    <location>
        <begin position="146"/>
        <end position="295"/>
    </location>
</feature>
<evidence type="ECO:0000256" key="3">
    <source>
        <dbReference type="ARBA" id="ARBA00012483"/>
    </source>
</evidence>
<dbReference type="InterPro" id="IPR013083">
    <property type="entry name" value="Znf_RING/FYVE/PHD"/>
</dbReference>
<sequence length="486" mass="52858">MLQIRLSKGPSSDGGGTAKPLTTETVTVACPDHLVLSDLPVAKGIGSATSASLVKTVGRRSRRQLGERVHFCVRCDFPIAIYGRLSPCEHIFCLDCARSDSICYLCDDRVQKIQTIKMMEGIYICAAPHCLKSFLKKTEFESHIHESHGDLLQPNVEKEDGKESEVQSAKQSTGSESTPRAPPRAVFSPGSNPQLHENEDKARRLQSREQLPPRPIMQPKAASVFGPVHGYPSEPQPDNSQPPGFERPATHHFQQSFDRQGTPQPESSQFSEKQQGHMPENQFQEYPPMHSMQPPNFIMPMNPSSVLPPYGMHPFPPDGGQPFYGTPYEMARPNSAPDVGSEQGSLLGFPPGPMGGLNYPPAYPQPWNAGQPGVPFDAPAGSQGMGEGFANYQGDYGRNPGGLMMIPPSPASAGKGMEAVQGNNAIDPRDSKGILAPQPMQVPPPPLVPHMSQLNRGNYPPGDMGRDTQGFGWQHENRDNFGGNLD</sequence>
<evidence type="ECO:0000256" key="1">
    <source>
        <dbReference type="ARBA" id="ARBA00000900"/>
    </source>
</evidence>
<feature type="compositionally biased region" description="Basic and acidic residues" evidence="12">
    <location>
        <begin position="156"/>
        <end position="165"/>
    </location>
</feature>
<dbReference type="PROSITE" id="PS00518">
    <property type="entry name" value="ZF_RING_1"/>
    <property type="match status" value="1"/>
</dbReference>
<organism evidence="14 15">
    <name type="scientific">Rubroshorea leprosula</name>
    <dbReference type="NCBI Taxonomy" id="152421"/>
    <lineage>
        <taxon>Eukaryota</taxon>
        <taxon>Viridiplantae</taxon>
        <taxon>Streptophyta</taxon>
        <taxon>Embryophyta</taxon>
        <taxon>Tracheophyta</taxon>
        <taxon>Spermatophyta</taxon>
        <taxon>Magnoliopsida</taxon>
        <taxon>eudicotyledons</taxon>
        <taxon>Gunneridae</taxon>
        <taxon>Pentapetalae</taxon>
        <taxon>rosids</taxon>
        <taxon>malvids</taxon>
        <taxon>Malvales</taxon>
        <taxon>Dipterocarpaceae</taxon>
        <taxon>Rubroshorea</taxon>
    </lineage>
</organism>
<dbReference type="InterPro" id="IPR013087">
    <property type="entry name" value="Znf_C2H2_type"/>
</dbReference>
<keyword evidence="4" id="KW-0808">Transferase</keyword>
<reference evidence="14 15" key="1">
    <citation type="journal article" date="2021" name="Commun. Biol.">
        <title>The genome of Shorea leprosula (Dipterocarpaceae) highlights the ecological relevance of drought in aseasonal tropical rainforests.</title>
        <authorList>
            <person name="Ng K.K.S."/>
            <person name="Kobayashi M.J."/>
            <person name="Fawcett J.A."/>
            <person name="Hatakeyama M."/>
            <person name="Paape T."/>
            <person name="Ng C.H."/>
            <person name="Ang C.C."/>
            <person name="Tnah L.H."/>
            <person name="Lee C.T."/>
            <person name="Nishiyama T."/>
            <person name="Sese J."/>
            <person name="O'Brien M.J."/>
            <person name="Copetti D."/>
            <person name="Mohd Noor M.I."/>
            <person name="Ong R.C."/>
            <person name="Putra M."/>
            <person name="Sireger I.Z."/>
            <person name="Indrioko S."/>
            <person name="Kosugi Y."/>
            <person name="Izuno A."/>
            <person name="Isagi Y."/>
            <person name="Lee S.L."/>
            <person name="Shimizu K.K."/>
        </authorList>
    </citation>
    <scope>NUCLEOTIDE SEQUENCE [LARGE SCALE GENOMIC DNA]</scope>
    <source>
        <strain evidence="14">214</strain>
    </source>
</reference>
<evidence type="ECO:0000256" key="2">
    <source>
        <dbReference type="ARBA" id="ARBA00004123"/>
    </source>
</evidence>